<dbReference type="Gene3D" id="3.30.420.10">
    <property type="entry name" value="Ribonuclease H-like superfamily/Ribonuclease H"/>
    <property type="match status" value="1"/>
</dbReference>
<sequence length="89" mass="10009">MAEFEEACAEIGIPLIVLPPKKPTYNGGVERGNRIFREEFYNKNNLLADSIGSMRFELSQAVSNSYRPHCALKGLTPLQYIHSHILESS</sequence>
<evidence type="ECO:0000313" key="3">
    <source>
        <dbReference type="Proteomes" id="UP001330434"/>
    </source>
</evidence>
<keyword evidence="3" id="KW-1185">Reference proteome</keyword>
<dbReference type="SUPFAM" id="SSF53098">
    <property type="entry name" value="Ribonuclease H-like"/>
    <property type="match status" value="1"/>
</dbReference>
<protein>
    <submittedName>
        <fullName evidence="2">IS481 family transposase domain protein</fullName>
    </submittedName>
</protein>
<dbReference type="EMBL" id="CP133270">
    <property type="protein sequence ID" value="WVX67461.1"/>
    <property type="molecule type" value="Genomic_DNA"/>
</dbReference>
<name>A0ABZ2C4Q2_9PROT</name>
<dbReference type="PROSITE" id="PS50994">
    <property type="entry name" value="INTEGRASE"/>
    <property type="match status" value="1"/>
</dbReference>
<dbReference type="InterPro" id="IPR012337">
    <property type="entry name" value="RNaseH-like_sf"/>
</dbReference>
<dbReference type="InterPro" id="IPR001584">
    <property type="entry name" value="Integrase_cat-core"/>
</dbReference>
<dbReference type="Pfam" id="PF13683">
    <property type="entry name" value="rve_3"/>
    <property type="match status" value="1"/>
</dbReference>
<gene>
    <name evidence="2" type="ORF">Bealeia1_01667</name>
</gene>
<organism evidence="2 3">
    <name type="scientific">Candidatus Bealeia paramacronuclearis</name>
    <dbReference type="NCBI Taxonomy" id="1921001"/>
    <lineage>
        <taxon>Bacteria</taxon>
        <taxon>Pseudomonadati</taxon>
        <taxon>Pseudomonadota</taxon>
        <taxon>Alphaproteobacteria</taxon>
        <taxon>Holosporales</taxon>
        <taxon>Holosporaceae</taxon>
        <taxon>Candidatus Bealeia</taxon>
    </lineage>
</organism>
<accession>A0ABZ2C4Q2</accession>
<dbReference type="InterPro" id="IPR036397">
    <property type="entry name" value="RNaseH_sf"/>
</dbReference>
<reference evidence="2 3" key="1">
    <citation type="journal article" date="2024" name="Environ. Microbiol.">
        <title>Novel evolutionary insights on the interactions of the Holosporales (Alphaproteobacteria) with eukaryotic hosts from comparative genomics.</title>
        <authorList>
            <person name="Giovannini M."/>
            <person name="Petroni G."/>
            <person name="Castelli M."/>
        </authorList>
    </citation>
    <scope>NUCLEOTIDE SEQUENCE [LARGE SCALE GENOMIC DNA]</scope>
    <source>
        <strain evidence="2 3">US_Bl 15I1</strain>
    </source>
</reference>
<dbReference type="Proteomes" id="UP001330434">
    <property type="component" value="Chromosome"/>
</dbReference>
<feature type="domain" description="Integrase catalytic" evidence="1">
    <location>
        <begin position="1"/>
        <end position="85"/>
    </location>
</feature>
<evidence type="ECO:0000313" key="2">
    <source>
        <dbReference type="EMBL" id="WVX67461.1"/>
    </source>
</evidence>
<proteinExistence type="predicted"/>
<evidence type="ECO:0000259" key="1">
    <source>
        <dbReference type="PROSITE" id="PS50994"/>
    </source>
</evidence>